<evidence type="ECO:0000313" key="5">
    <source>
        <dbReference type="EMBL" id="EJT98768.1"/>
    </source>
</evidence>
<dbReference type="Proteomes" id="UP000030653">
    <property type="component" value="Unassembled WGS sequence"/>
</dbReference>
<evidence type="ECO:0000256" key="3">
    <source>
        <dbReference type="PROSITE-ProRule" id="PRU00221"/>
    </source>
</evidence>
<feature type="repeat" description="WD" evidence="3">
    <location>
        <begin position="135"/>
        <end position="169"/>
    </location>
</feature>
<dbReference type="InterPro" id="IPR001680">
    <property type="entry name" value="WD40_rpt"/>
</dbReference>
<dbReference type="SMART" id="SM00320">
    <property type="entry name" value="WD40"/>
    <property type="match status" value="5"/>
</dbReference>
<dbReference type="STRING" id="1858805.M5FSE8"/>
<dbReference type="PANTHER" id="PTHR15574:SF40">
    <property type="entry name" value="WD AND TETRATRICOPEPTIDE REPEATS PROTEIN 1"/>
    <property type="match status" value="1"/>
</dbReference>
<dbReference type="EMBL" id="JH795872">
    <property type="protein sequence ID" value="EJT98768.1"/>
    <property type="molecule type" value="Genomic_DNA"/>
</dbReference>
<evidence type="ECO:0000256" key="1">
    <source>
        <dbReference type="ARBA" id="ARBA00022574"/>
    </source>
</evidence>
<feature type="region of interest" description="Disordered" evidence="4">
    <location>
        <begin position="1"/>
        <end position="57"/>
    </location>
</feature>
<evidence type="ECO:0000256" key="2">
    <source>
        <dbReference type="ARBA" id="ARBA00022737"/>
    </source>
</evidence>
<evidence type="ECO:0000256" key="4">
    <source>
        <dbReference type="SAM" id="MobiDB-lite"/>
    </source>
</evidence>
<dbReference type="GO" id="GO:0045717">
    <property type="term" value="P:negative regulation of fatty acid biosynthetic process"/>
    <property type="evidence" value="ECO:0007669"/>
    <property type="project" value="TreeGrafter"/>
</dbReference>
<dbReference type="OrthoDB" id="4869960at2759"/>
<dbReference type="SUPFAM" id="SSF50978">
    <property type="entry name" value="WD40 repeat-like"/>
    <property type="match status" value="1"/>
</dbReference>
<feature type="repeat" description="WD" evidence="3">
    <location>
        <begin position="440"/>
        <end position="471"/>
    </location>
</feature>
<dbReference type="PROSITE" id="PS50294">
    <property type="entry name" value="WD_REPEATS_REGION"/>
    <property type="match status" value="1"/>
</dbReference>
<dbReference type="Pfam" id="PF00400">
    <property type="entry name" value="WD40"/>
    <property type="match status" value="3"/>
</dbReference>
<dbReference type="InterPro" id="IPR015943">
    <property type="entry name" value="WD40/YVTN_repeat-like_dom_sf"/>
</dbReference>
<keyword evidence="1 3" id="KW-0853">WD repeat</keyword>
<feature type="repeat" description="WD" evidence="3">
    <location>
        <begin position="88"/>
        <end position="130"/>
    </location>
</feature>
<dbReference type="InterPro" id="IPR045151">
    <property type="entry name" value="DCAF8"/>
</dbReference>
<dbReference type="PROSITE" id="PS50082">
    <property type="entry name" value="WD_REPEATS_2"/>
    <property type="match status" value="3"/>
</dbReference>
<dbReference type="HOGENOM" id="CLU_030900_0_0_1"/>
<accession>M5FSE8</accession>
<dbReference type="AlphaFoldDB" id="M5FSE8"/>
<keyword evidence="6" id="KW-1185">Reference proteome</keyword>
<dbReference type="InterPro" id="IPR036322">
    <property type="entry name" value="WD40_repeat_dom_sf"/>
</dbReference>
<dbReference type="GO" id="GO:0080008">
    <property type="term" value="C:Cul4-RING E3 ubiquitin ligase complex"/>
    <property type="evidence" value="ECO:0007669"/>
    <property type="project" value="TreeGrafter"/>
</dbReference>
<proteinExistence type="predicted"/>
<dbReference type="InterPro" id="IPR019775">
    <property type="entry name" value="WD40_repeat_CS"/>
</dbReference>
<reference evidence="5 6" key="1">
    <citation type="journal article" date="2012" name="Science">
        <title>The Paleozoic origin of enzymatic lignin decomposition reconstructed from 31 fungal genomes.</title>
        <authorList>
            <person name="Floudas D."/>
            <person name="Binder M."/>
            <person name="Riley R."/>
            <person name="Barry K."/>
            <person name="Blanchette R.A."/>
            <person name="Henrissat B."/>
            <person name="Martinez A.T."/>
            <person name="Otillar R."/>
            <person name="Spatafora J.W."/>
            <person name="Yadav J.S."/>
            <person name="Aerts A."/>
            <person name="Benoit I."/>
            <person name="Boyd A."/>
            <person name="Carlson A."/>
            <person name="Copeland A."/>
            <person name="Coutinho P.M."/>
            <person name="de Vries R.P."/>
            <person name="Ferreira P."/>
            <person name="Findley K."/>
            <person name="Foster B."/>
            <person name="Gaskell J."/>
            <person name="Glotzer D."/>
            <person name="Gorecki P."/>
            <person name="Heitman J."/>
            <person name="Hesse C."/>
            <person name="Hori C."/>
            <person name="Igarashi K."/>
            <person name="Jurgens J.A."/>
            <person name="Kallen N."/>
            <person name="Kersten P."/>
            <person name="Kohler A."/>
            <person name="Kuees U."/>
            <person name="Kumar T.K.A."/>
            <person name="Kuo A."/>
            <person name="LaButti K."/>
            <person name="Larrondo L.F."/>
            <person name="Lindquist E."/>
            <person name="Ling A."/>
            <person name="Lombard V."/>
            <person name="Lucas S."/>
            <person name="Lundell T."/>
            <person name="Martin R."/>
            <person name="McLaughlin D.J."/>
            <person name="Morgenstern I."/>
            <person name="Morin E."/>
            <person name="Murat C."/>
            <person name="Nagy L.G."/>
            <person name="Nolan M."/>
            <person name="Ohm R.A."/>
            <person name="Patyshakuliyeva A."/>
            <person name="Rokas A."/>
            <person name="Ruiz-Duenas F.J."/>
            <person name="Sabat G."/>
            <person name="Salamov A."/>
            <person name="Samejima M."/>
            <person name="Schmutz J."/>
            <person name="Slot J.C."/>
            <person name="St John F."/>
            <person name="Stenlid J."/>
            <person name="Sun H."/>
            <person name="Sun S."/>
            <person name="Syed K."/>
            <person name="Tsang A."/>
            <person name="Wiebenga A."/>
            <person name="Young D."/>
            <person name="Pisabarro A."/>
            <person name="Eastwood D.C."/>
            <person name="Martin F."/>
            <person name="Cullen D."/>
            <person name="Grigoriev I.V."/>
            <person name="Hibbett D.S."/>
        </authorList>
    </citation>
    <scope>NUCLEOTIDE SEQUENCE [LARGE SCALE GENOMIC DNA]</scope>
    <source>
        <strain evidence="5 6">DJM-731 SS1</strain>
    </source>
</reference>
<dbReference type="GO" id="GO:0005737">
    <property type="term" value="C:cytoplasm"/>
    <property type="evidence" value="ECO:0007669"/>
    <property type="project" value="TreeGrafter"/>
</dbReference>
<dbReference type="OMA" id="SNIFCLC"/>
<keyword evidence="2" id="KW-0677">Repeat</keyword>
<organism evidence="5 6">
    <name type="scientific">Dacryopinax primogenitus (strain DJM 731)</name>
    <name type="common">Brown rot fungus</name>
    <dbReference type="NCBI Taxonomy" id="1858805"/>
    <lineage>
        <taxon>Eukaryota</taxon>
        <taxon>Fungi</taxon>
        <taxon>Dikarya</taxon>
        <taxon>Basidiomycota</taxon>
        <taxon>Agaricomycotina</taxon>
        <taxon>Dacrymycetes</taxon>
        <taxon>Dacrymycetales</taxon>
        <taxon>Dacrymycetaceae</taxon>
        <taxon>Dacryopinax</taxon>
    </lineage>
</organism>
<gene>
    <name evidence="5" type="ORF">DACRYDRAFT_24331</name>
</gene>
<dbReference type="Gene3D" id="2.130.10.10">
    <property type="entry name" value="YVTN repeat-like/Quinoprotein amine dehydrogenase"/>
    <property type="match status" value="2"/>
</dbReference>
<dbReference type="PANTHER" id="PTHR15574">
    <property type="entry name" value="WD REPEAT DOMAIN-CONTAINING FAMILY"/>
    <property type="match status" value="1"/>
</dbReference>
<protein>
    <submittedName>
        <fullName evidence="5">WD40 repeat-like protein</fullName>
    </submittedName>
</protein>
<dbReference type="PROSITE" id="PS00678">
    <property type="entry name" value="WD_REPEATS_1"/>
    <property type="match status" value="1"/>
</dbReference>
<dbReference type="GeneID" id="63688707"/>
<dbReference type="RefSeq" id="XP_040625666.1">
    <property type="nucleotide sequence ID" value="XM_040773645.1"/>
</dbReference>
<evidence type="ECO:0000313" key="6">
    <source>
        <dbReference type="Proteomes" id="UP000030653"/>
    </source>
</evidence>
<name>M5FSE8_DACPD</name>
<sequence length="571" mass="63463">MPHLNALSDLRDSSPLGKRRRSEDNIDASPDAQHTPLPHSLHPRHLSGSQGLPNMPSLRREGLVADTLRVRRRAMDAALGSFQYSTKLKAHKSCINALTFSKGEGRWLASAGDDRTVLLWDMYDDEQPREPKAKLRGHRSNIFTLSFNASNTCIYSGANDDIVLRYDLSRLGDPQSGVLVSAPDEVFLEQNGAIHSVSAHPYNDHTLLSASEDGLIRFEDCRDPAPNKRCITNNAGFSDVKWHPTDENLFVSTDQKGHVTLHDARTAFKTTPTSRADAAVSNYITTISLVLGNNIEAIAGPEASSVSFASTGSMFVVELLLYGPVMYSLSDPSPILTLTADNLPSGQPIPAGQRSHANKCTTKHGSFGGDEQGSLYYGTGSDDFRGYCWKIPPLQTLLDRRQEIDAASWKTGPMVSMAFAKSETTNKYLPERMPTPSYRLEGHRSIVNTVLFHPTQPLIATSGIERFVRLFTHFPTQPGQEAIKPSETRELPESPDPSIVIRALSGDFTTQTDFNDEESAEAEDLEDTQTIRLFDQLLRQEEADMDCDHDLERLRWTLIHEPWDDEDEEED</sequence>